<proteinExistence type="predicted"/>
<sequence length="50" mass="5416">MPDIDTFKADGDLKVEHRGTTPRFMAQSPVVLTSPLTPASSSPLACVWED</sequence>
<protein>
    <submittedName>
        <fullName evidence="1">Uncharacterized protein</fullName>
    </submittedName>
</protein>
<reference evidence="1 2" key="1">
    <citation type="journal article" date="2019" name="Emerg. Microbes Infect.">
        <title>Comprehensive subspecies identification of 175 nontuberculous mycobacteria species based on 7547 genomic profiles.</title>
        <authorList>
            <person name="Matsumoto Y."/>
            <person name="Kinjo T."/>
            <person name="Motooka D."/>
            <person name="Nabeya D."/>
            <person name="Jung N."/>
            <person name="Uechi K."/>
            <person name="Horii T."/>
            <person name="Iida T."/>
            <person name="Fujita J."/>
            <person name="Nakamura S."/>
        </authorList>
    </citation>
    <scope>NUCLEOTIDE SEQUENCE [LARGE SCALE GENOMIC DNA]</scope>
    <source>
        <strain evidence="1 2">JCM 6370</strain>
    </source>
</reference>
<organism evidence="1 2">
    <name type="scientific">Mycolicibacterium pulveris</name>
    <name type="common">Mycobacterium pulveris</name>
    <dbReference type="NCBI Taxonomy" id="36813"/>
    <lineage>
        <taxon>Bacteria</taxon>
        <taxon>Bacillati</taxon>
        <taxon>Actinomycetota</taxon>
        <taxon>Actinomycetes</taxon>
        <taxon>Mycobacteriales</taxon>
        <taxon>Mycobacteriaceae</taxon>
        <taxon>Mycolicibacterium</taxon>
    </lineage>
</organism>
<evidence type="ECO:0000313" key="2">
    <source>
        <dbReference type="Proteomes" id="UP000467252"/>
    </source>
</evidence>
<dbReference type="EMBL" id="AP022599">
    <property type="protein sequence ID" value="BBY83855.1"/>
    <property type="molecule type" value="Genomic_DNA"/>
</dbReference>
<dbReference type="AlphaFoldDB" id="A0A7I7UQV3"/>
<evidence type="ECO:0000313" key="1">
    <source>
        <dbReference type="EMBL" id="BBY83855.1"/>
    </source>
</evidence>
<accession>A0A7I7UQV3</accession>
<name>A0A7I7UQV3_MYCPV</name>
<keyword evidence="2" id="KW-1185">Reference proteome</keyword>
<gene>
    <name evidence="1" type="ORF">MPUL_50130</name>
</gene>
<dbReference type="Proteomes" id="UP000467252">
    <property type="component" value="Chromosome"/>
</dbReference>
<dbReference type="RefSeq" id="WP_235674687.1">
    <property type="nucleotide sequence ID" value="NZ_AP022599.1"/>
</dbReference>